<comment type="similarity">
    <text evidence="2">Belongs to the attacin/sarcotoxin-2 family.</text>
</comment>
<dbReference type="EMBL" id="KK852478">
    <property type="protein sequence ID" value="KDR23017.1"/>
    <property type="molecule type" value="Genomic_DNA"/>
</dbReference>
<evidence type="ECO:0000256" key="1">
    <source>
        <dbReference type="ARBA" id="ARBA00004613"/>
    </source>
</evidence>
<dbReference type="InterPro" id="IPR005521">
    <property type="entry name" value="Attacin_C"/>
</dbReference>
<keyword evidence="8" id="KW-0732">Signal</keyword>
<dbReference type="OMA" id="GASHTQK"/>
<comment type="subcellular location">
    <subcellularLocation>
        <location evidence="1">Secreted</location>
    </subcellularLocation>
</comment>
<keyword evidence="11" id="KW-1185">Reference proteome</keyword>
<dbReference type="InParanoid" id="A0A067RGW4"/>
<keyword evidence="6" id="KW-0391">Immunity</keyword>
<proteinExistence type="inferred from homology"/>
<evidence type="ECO:0000256" key="6">
    <source>
        <dbReference type="ARBA" id="ARBA00022859"/>
    </source>
</evidence>
<dbReference type="OrthoDB" id="8117451at2759"/>
<dbReference type="Proteomes" id="UP000027135">
    <property type="component" value="Unassembled WGS sequence"/>
</dbReference>
<dbReference type="GO" id="GO:0042742">
    <property type="term" value="P:defense response to bacterium"/>
    <property type="evidence" value="ECO:0007669"/>
    <property type="project" value="UniProtKB-KW"/>
</dbReference>
<dbReference type="FunCoup" id="A0A067RGW4">
    <property type="interactions" value="21"/>
</dbReference>
<evidence type="ECO:0000256" key="4">
    <source>
        <dbReference type="ARBA" id="ARBA00022529"/>
    </source>
</evidence>
<keyword evidence="4" id="KW-0929">Antimicrobial</keyword>
<evidence type="ECO:0000259" key="9">
    <source>
        <dbReference type="Pfam" id="PF03769"/>
    </source>
</evidence>
<evidence type="ECO:0000313" key="11">
    <source>
        <dbReference type="Proteomes" id="UP000027135"/>
    </source>
</evidence>
<keyword evidence="7" id="KW-0044">Antibiotic</keyword>
<evidence type="ECO:0000256" key="5">
    <source>
        <dbReference type="ARBA" id="ARBA00022588"/>
    </source>
</evidence>
<dbReference type="Pfam" id="PF03769">
    <property type="entry name" value="Attacin_C"/>
    <property type="match status" value="1"/>
</dbReference>
<name>A0A067RGW4_ZOONE</name>
<gene>
    <name evidence="10" type="ORF">L798_02172</name>
</gene>
<dbReference type="GO" id="GO:0005576">
    <property type="term" value="C:extracellular region"/>
    <property type="evidence" value="ECO:0007669"/>
    <property type="project" value="UniProtKB-SubCell"/>
</dbReference>
<dbReference type="GO" id="GO:0045087">
    <property type="term" value="P:innate immune response"/>
    <property type="evidence" value="ECO:0007669"/>
    <property type="project" value="UniProtKB-KW"/>
</dbReference>
<keyword evidence="3" id="KW-0964">Secreted</keyword>
<sequence length="205" mass="22292">MKLALVIASLIAALGFAPSARAYVPYVLKHKGLEPWGHDVVVMPIKEKTLQGEDVEISLPEEDNNYLLTPVIVADEPKSRVRRQVTVDLSRDSVSAQAQGNLWRRGPHSLDGNVHWSQTFGGPRGTNHPSYGGGLTYSRSNRVSAVTHHRPSGTKVSAQVQGNLWRGSSGRSTLDANAGWSRSFGGPWGASRPNFGGGISFRHRF</sequence>
<protein>
    <submittedName>
        <fullName evidence="10">Attacin-A</fullName>
    </submittedName>
</protein>
<evidence type="ECO:0000256" key="7">
    <source>
        <dbReference type="ARBA" id="ARBA00023022"/>
    </source>
</evidence>
<organism evidence="10 11">
    <name type="scientific">Zootermopsis nevadensis</name>
    <name type="common">Dampwood termite</name>
    <dbReference type="NCBI Taxonomy" id="136037"/>
    <lineage>
        <taxon>Eukaryota</taxon>
        <taxon>Metazoa</taxon>
        <taxon>Ecdysozoa</taxon>
        <taxon>Arthropoda</taxon>
        <taxon>Hexapoda</taxon>
        <taxon>Insecta</taxon>
        <taxon>Pterygota</taxon>
        <taxon>Neoptera</taxon>
        <taxon>Polyneoptera</taxon>
        <taxon>Dictyoptera</taxon>
        <taxon>Blattodea</taxon>
        <taxon>Blattoidea</taxon>
        <taxon>Termitoidae</taxon>
        <taxon>Termopsidae</taxon>
        <taxon>Zootermopsis</taxon>
    </lineage>
</organism>
<feature type="chain" id="PRO_5001648161" evidence="8">
    <location>
        <begin position="23"/>
        <end position="205"/>
    </location>
</feature>
<reference evidence="10 11" key="1">
    <citation type="journal article" date="2014" name="Nat. Commun.">
        <title>Molecular traces of alternative social organization in a termite genome.</title>
        <authorList>
            <person name="Terrapon N."/>
            <person name="Li C."/>
            <person name="Robertson H.M."/>
            <person name="Ji L."/>
            <person name="Meng X."/>
            <person name="Booth W."/>
            <person name="Chen Z."/>
            <person name="Childers C.P."/>
            <person name="Glastad K.M."/>
            <person name="Gokhale K."/>
            <person name="Gowin J."/>
            <person name="Gronenberg W."/>
            <person name="Hermansen R.A."/>
            <person name="Hu H."/>
            <person name="Hunt B.G."/>
            <person name="Huylmans A.K."/>
            <person name="Khalil S.M."/>
            <person name="Mitchell R.D."/>
            <person name="Munoz-Torres M.C."/>
            <person name="Mustard J.A."/>
            <person name="Pan H."/>
            <person name="Reese J.T."/>
            <person name="Scharf M.E."/>
            <person name="Sun F."/>
            <person name="Vogel H."/>
            <person name="Xiao J."/>
            <person name="Yang W."/>
            <person name="Yang Z."/>
            <person name="Yang Z."/>
            <person name="Zhou J."/>
            <person name="Zhu J."/>
            <person name="Brent C.S."/>
            <person name="Elsik C.G."/>
            <person name="Goodisman M.A."/>
            <person name="Liberles D.A."/>
            <person name="Roe R.M."/>
            <person name="Vargo E.L."/>
            <person name="Vilcinskas A."/>
            <person name="Wang J."/>
            <person name="Bornberg-Bauer E."/>
            <person name="Korb J."/>
            <person name="Zhang G."/>
            <person name="Liebig J."/>
        </authorList>
    </citation>
    <scope>NUCLEOTIDE SEQUENCE [LARGE SCALE GENOMIC DNA]</scope>
    <source>
        <tissue evidence="10">Whole organism</tissue>
    </source>
</reference>
<evidence type="ECO:0000313" key="10">
    <source>
        <dbReference type="EMBL" id="KDR23017.1"/>
    </source>
</evidence>
<feature type="signal peptide" evidence="8">
    <location>
        <begin position="1"/>
        <end position="22"/>
    </location>
</feature>
<keyword evidence="5" id="KW-0399">Innate immunity</keyword>
<feature type="domain" description="Attacin C-terminal" evidence="9">
    <location>
        <begin position="91"/>
        <end position="205"/>
    </location>
</feature>
<dbReference type="AlphaFoldDB" id="A0A067RGW4"/>
<evidence type="ECO:0000256" key="2">
    <source>
        <dbReference type="ARBA" id="ARBA00007550"/>
    </source>
</evidence>
<evidence type="ECO:0000256" key="3">
    <source>
        <dbReference type="ARBA" id="ARBA00022525"/>
    </source>
</evidence>
<accession>A0A067RGW4</accession>
<evidence type="ECO:0000256" key="8">
    <source>
        <dbReference type="SAM" id="SignalP"/>
    </source>
</evidence>